<dbReference type="PANTHER" id="PTHR14002">
    <property type="entry name" value="ENDOGLIN/TGF-BETA RECEPTOR TYPE III"/>
    <property type="match status" value="1"/>
</dbReference>
<dbReference type="SMART" id="SM00832">
    <property type="entry name" value="C8"/>
    <property type="match status" value="1"/>
</dbReference>
<evidence type="ECO:0000256" key="3">
    <source>
        <dbReference type="SAM" id="SignalP"/>
    </source>
</evidence>
<proteinExistence type="predicted"/>
<dbReference type="SMART" id="SM00241">
    <property type="entry name" value="ZP"/>
    <property type="match status" value="1"/>
</dbReference>
<dbReference type="Pfam" id="PF08742">
    <property type="entry name" value="C8"/>
    <property type="match status" value="1"/>
</dbReference>
<dbReference type="InterPro" id="IPR042235">
    <property type="entry name" value="ZP-C_dom"/>
</dbReference>
<evidence type="ECO:0000259" key="4">
    <source>
        <dbReference type="PROSITE" id="PS51034"/>
    </source>
</evidence>
<evidence type="ECO:0000256" key="1">
    <source>
        <dbReference type="ARBA" id="ARBA00022729"/>
    </source>
</evidence>
<dbReference type="PANTHER" id="PTHR14002:SF50">
    <property type="entry name" value="ALPHA-TECTORIN-LIKE-RELATED"/>
    <property type="match status" value="1"/>
</dbReference>
<dbReference type="Gene3D" id="2.60.40.4100">
    <property type="entry name" value="Zona pellucida, ZP-C domain"/>
    <property type="match status" value="1"/>
</dbReference>
<feature type="chain" id="PRO_5043519440" description="ZP domain-containing protein" evidence="3">
    <location>
        <begin position="18"/>
        <end position="768"/>
    </location>
</feature>
<keyword evidence="6" id="KW-1185">Reference proteome</keyword>
<reference evidence="6" key="1">
    <citation type="submission" date="2024-04" db="EMBL/GenBank/DDBJ databases">
        <title>Salinicola lusitanus LLJ914,a marine bacterium isolated from the Okinawa Trough.</title>
        <authorList>
            <person name="Li J."/>
        </authorList>
    </citation>
    <scope>NUCLEOTIDE SEQUENCE [LARGE SCALE GENOMIC DNA]</scope>
</reference>
<evidence type="ECO:0000313" key="5">
    <source>
        <dbReference type="EMBL" id="KAK7899449.1"/>
    </source>
</evidence>
<sequence>MLLFLLCVAAVSHMTGAALTSEQHDISGCPIVVYGTTYTAVYVSEYEASLFFCFDRFKDASPGDCVRTSSAGVGSVSLSLSQESVDSTSPQYTKLEGVQGSSSCSAQFSIMDANNNNMFSLILSLYGEIYGVAAVNPTESESRDLYLEVSPETNAVDSISTSEATELSLSGCKDQGAVLRRDSKACLSDGSVGICSASNVFTSERCNHCENGECLLGLWCSVTGFSLIDVSGVLISIRDRCGYSLLSRDGLHLGAVFRERRRTDVSLLDHLILTVGSTHIHIGQGAIKLNGSLVNISTAQMPEGLTISKTSSEISVLYSQEFALHFDGHSALIFIKGLDVSAVTGLCVDAGIDLNTAKSPELSPDGCDNAHTDVEDRTISCPTATTHCNLLNSAGFASCHAHVDPAPFVSSCTQALCSYPSVDGLQCSFHQTYEALCSRANVVLPDWKTETQCEGKIGLCLDIYCSEHEFCGVNLNEETCLCRAVFAQKYKSNKTFGEPTVCGDNAASIYLIGCLLNEKGIKYSELHLNDPVCRGQMDPETHMLRFGFDSAHSCGTEVTTQDSQVIFKNSIRMKNQTGMVTRQDQFTMDFSCFYNQPRLKTVALRIRDSSVVQKIISGAWSYNLSMKSYLDPSLSQPILPQTQLQLDQTIWVQLSTSGLDHSLISVVTDSCWATSQPQPDSTPKYDLLEHGCANPNDRTVKVEGNGLGTSNFFSFNMFQFTGSSDLFLHCKVVLCNHKNSCVPTCGSRRRRSIYNDPNPALISLSWAS</sequence>
<evidence type="ECO:0000313" key="6">
    <source>
        <dbReference type="Proteomes" id="UP001460270"/>
    </source>
</evidence>
<dbReference type="Pfam" id="PF00100">
    <property type="entry name" value="Zona_pellucida"/>
    <property type="match status" value="1"/>
</dbReference>
<dbReference type="PROSITE" id="PS51034">
    <property type="entry name" value="ZP_2"/>
    <property type="match status" value="1"/>
</dbReference>
<feature type="domain" description="ZP" evidence="4">
    <location>
        <begin position="501"/>
        <end position="752"/>
    </location>
</feature>
<dbReference type="Proteomes" id="UP001460270">
    <property type="component" value="Unassembled WGS sequence"/>
</dbReference>
<dbReference type="InterPro" id="IPR055356">
    <property type="entry name" value="ZP-N"/>
</dbReference>
<accession>A0AAW0NU18</accession>
<feature type="signal peptide" evidence="3">
    <location>
        <begin position="1"/>
        <end position="17"/>
    </location>
</feature>
<gene>
    <name evidence="5" type="ORF">WMY93_020302</name>
</gene>
<dbReference type="InterPro" id="IPR014853">
    <property type="entry name" value="VWF/SSPO/ZAN-like_Cys-rich_dom"/>
</dbReference>
<dbReference type="InterPro" id="IPR055355">
    <property type="entry name" value="ZP-C"/>
</dbReference>
<dbReference type="Pfam" id="PF23344">
    <property type="entry name" value="ZP-N"/>
    <property type="match status" value="1"/>
</dbReference>
<dbReference type="EMBL" id="JBBPFD010000014">
    <property type="protein sequence ID" value="KAK7899449.1"/>
    <property type="molecule type" value="Genomic_DNA"/>
</dbReference>
<dbReference type="Gene3D" id="2.60.40.3210">
    <property type="entry name" value="Zona pellucida, ZP-N domain"/>
    <property type="match status" value="1"/>
</dbReference>
<name>A0AAW0NU18_9GOBI</name>
<dbReference type="AlphaFoldDB" id="A0AAW0NU18"/>
<organism evidence="5 6">
    <name type="scientific">Mugilogobius chulae</name>
    <name type="common">yellowstripe goby</name>
    <dbReference type="NCBI Taxonomy" id="88201"/>
    <lineage>
        <taxon>Eukaryota</taxon>
        <taxon>Metazoa</taxon>
        <taxon>Chordata</taxon>
        <taxon>Craniata</taxon>
        <taxon>Vertebrata</taxon>
        <taxon>Euteleostomi</taxon>
        <taxon>Actinopterygii</taxon>
        <taxon>Neopterygii</taxon>
        <taxon>Teleostei</taxon>
        <taxon>Neoteleostei</taxon>
        <taxon>Acanthomorphata</taxon>
        <taxon>Gobiaria</taxon>
        <taxon>Gobiiformes</taxon>
        <taxon>Gobioidei</taxon>
        <taxon>Gobiidae</taxon>
        <taxon>Gobionellinae</taxon>
        <taxon>Mugilogobius</taxon>
    </lineage>
</organism>
<protein>
    <recommendedName>
        <fullName evidence="4">ZP domain-containing protein</fullName>
    </recommendedName>
</protein>
<dbReference type="InterPro" id="IPR001507">
    <property type="entry name" value="ZP_dom"/>
</dbReference>
<comment type="caution">
    <text evidence="5">The sequence shown here is derived from an EMBL/GenBank/DDBJ whole genome shotgun (WGS) entry which is preliminary data.</text>
</comment>
<keyword evidence="2" id="KW-1015">Disulfide bond</keyword>
<evidence type="ECO:0000256" key="2">
    <source>
        <dbReference type="ARBA" id="ARBA00023157"/>
    </source>
</evidence>
<keyword evidence="1 3" id="KW-0732">Signal</keyword>